<protein>
    <submittedName>
        <fullName evidence="3">3-oxoacyl-ACP reductase FabG</fullName>
    </submittedName>
</protein>
<dbReference type="InterPro" id="IPR036291">
    <property type="entry name" value="NAD(P)-bd_dom_sf"/>
</dbReference>
<keyword evidence="4" id="KW-1185">Reference proteome</keyword>
<name>A0ABN2MH85_9PSEU</name>
<dbReference type="PRINTS" id="PR00080">
    <property type="entry name" value="SDRFAMILY"/>
</dbReference>
<evidence type="ECO:0000256" key="1">
    <source>
        <dbReference type="ARBA" id="ARBA00006484"/>
    </source>
</evidence>
<dbReference type="SUPFAM" id="SSF51735">
    <property type="entry name" value="NAD(P)-binding Rossmann-fold domains"/>
    <property type="match status" value="1"/>
</dbReference>
<dbReference type="PANTHER" id="PTHR43669:SF8">
    <property type="entry name" value="SHORT-CHAIN TYPE DEHYDROGENASE_REDUCTASE-RELATED"/>
    <property type="match status" value="1"/>
</dbReference>
<dbReference type="InterPro" id="IPR002347">
    <property type="entry name" value="SDR_fam"/>
</dbReference>
<comment type="similarity">
    <text evidence="1">Belongs to the short-chain dehydrogenases/reductases (SDR) family.</text>
</comment>
<accession>A0ABN2MH85</accession>
<sequence>MSGVYRLDGRVAFVTGGASGIGAATAAVLARQGAATALLDIDVEGAEKRAAELRGAGHESVAVGVDLADSADIPRAFDAAVAALGGPDVLVCSAGLIGGVHGVLDVAEETVELVHRVNVHSAFVLSRLAGEHMIRAGVPGRVVYLSSSSAYRAELSYPAYSTTKAALGQLARSFAAEVGRYGITVNAVAPGPTNTPMNSGGKAALDERVRSGPLKNLVGYAAEPEDVAEVVGFLCLPAARTVTGQVVQAGYGAIV</sequence>
<evidence type="ECO:0000313" key="4">
    <source>
        <dbReference type="Proteomes" id="UP001500449"/>
    </source>
</evidence>
<evidence type="ECO:0000256" key="2">
    <source>
        <dbReference type="ARBA" id="ARBA00023002"/>
    </source>
</evidence>
<dbReference type="Proteomes" id="UP001500449">
    <property type="component" value="Unassembled WGS sequence"/>
</dbReference>
<dbReference type="PRINTS" id="PR00081">
    <property type="entry name" value="GDHRDH"/>
</dbReference>
<dbReference type="Pfam" id="PF13561">
    <property type="entry name" value="adh_short_C2"/>
    <property type="match status" value="1"/>
</dbReference>
<reference evidence="3 4" key="1">
    <citation type="journal article" date="2019" name="Int. J. Syst. Evol. Microbiol.">
        <title>The Global Catalogue of Microorganisms (GCM) 10K type strain sequencing project: providing services to taxonomists for standard genome sequencing and annotation.</title>
        <authorList>
            <consortium name="The Broad Institute Genomics Platform"/>
            <consortium name="The Broad Institute Genome Sequencing Center for Infectious Disease"/>
            <person name="Wu L."/>
            <person name="Ma J."/>
        </authorList>
    </citation>
    <scope>NUCLEOTIDE SEQUENCE [LARGE SCALE GENOMIC DNA]</scope>
    <source>
        <strain evidence="3 4">JCM 16009</strain>
    </source>
</reference>
<dbReference type="PROSITE" id="PS00061">
    <property type="entry name" value="ADH_SHORT"/>
    <property type="match status" value="1"/>
</dbReference>
<dbReference type="RefSeq" id="WP_344411492.1">
    <property type="nucleotide sequence ID" value="NZ_BAAAQK010000001.1"/>
</dbReference>
<keyword evidence="2" id="KW-0560">Oxidoreductase</keyword>
<evidence type="ECO:0000313" key="3">
    <source>
        <dbReference type="EMBL" id="GAA1827264.1"/>
    </source>
</evidence>
<comment type="caution">
    <text evidence="3">The sequence shown here is derived from an EMBL/GenBank/DDBJ whole genome shotgun (WGS) entry which is preliminary data.</text>
</comment>
<dbReference type="Gene3D" id="3.40.50.720">
    <property type="entry name" value="NAD(P)-binding Rossmann-like Domain"/>
    <property type="match status" value="1"/>
</dbReference>
<dbReference type="EMBL" id="BAAAQK010000001">
    <property type="protein sequence ID" value="GAA1827264.1"/>
    <property type="molecule type" value="Genomic_DNA"/>
</dbReference>
<dbReference type="PANTHER" id="PTHR43669">
    <property type="entry name" value="5-KETO-D-GLUCONATE 5-REDUCTASE"/>
    <property type="match status" value="1"/>
</dbReference>
<organism evidence="3 4">
    <name type="scientific">Pseudonocardia ailaonensis</name>
    <dbReference type="NCBI Taxonomy" id="367279"/>
    <lineage>
        <taxon>Bacteria</taxon>
        <taxon>Bacillati</taxon>
        <taxon>Actinomycetota</taxon>
        <taxon>Actinomycetes</taxon>
        <taxon>Pseudonocardiales</taxon>
        <taxon>Pseudonocardiaceae</taxon>
        <taxon>Pseudonocardia</taxon>
    </lineage>
</organism>
<proteinExistence type="inferred from homology"/>
<dbReference type="InterPro" id="IPR020904">
    <property type="entry name" value="Sc_DH/Rdtase_CS"/>
</dbReference>
<gene>
    <name evidence="3" type="ORF">GCM10009836_01170</name>
</gene>
<dbReference type="CDD" id="cd05233">
    <property type="entry name" value="SDR_c"/>
    <property type="match status" value="1"/>
</dbReference>